<name>A0A927MLL3_9BACL</name>
<dbReference type="InterPro" id="IPR036663">
    <property type="entry name" value="Fumarylacetoacetase_C_sf"/>
</dbReference>
<dbReference type="PANTHER" id="PTHR11820">
    <property type="entry name" value="ACYLPYRUVASE"/>
    <property type="match status" value="1"/>
</dbReference>
<dbReference type="Proteomes" id="UP000658225">
    <property type="component" value="Unassembled WGS sequence"/>
</dbReference>
<evidence type="ECO:0000256" key="1">
    <source>
        <dbReference type="ARBA" id="ARBA00022723"/>
    </source>
</evidence>
<gene>
    <name evidence="3" type="ORF">H4683_002276</name>
</gene>
<dbReference type="GO" id="GO:0018800">
    <property type="term" value="F:5-oxopent-3-ene-1,2,5-tricarboxylate decarboxylase activity"/>
    <property type="evidence" value="ECO:0007669"/>
    <property type="project" value="UniProtKB-EC"/>
</dbReference>
<dbReference type="Gene3D" id="3.90.850.10">
    <property type="entry name" value="Fumarylacetoacetase-like, C-terminal domain"/>
    <property type="match status" value="1"/>
</dbReference>
<dbReference type="GO" id="GO:0046872">
    <property type="term" value="F:metal ion binding"/>
    <property type="evidence" value="ECO:0007669"/>
    <property type="project" value="UniProtKB-KW"/>
</dbReference>
<dbReference type="NCBIfam" id="TIGR02305">
    <property type="entry name" value="HpaG-N-term"/>
    <property type="match status" value="1"/>
</dbReference>
<feature type="domain" description="Fumarylacetoacetase-like C-terminal" evidence="2">
    <location>
        <begin position="47"/>
        <end position="252"/>
    </location>
</feature>
<dbReference type="InterPro" id="IPR012686">
    <property type="entry name" value="HPA_isomer/decarb_N"/>
</dbReference>
<dbReference type="GO" id="GO:0008704">
    <property type="term" value="F:5-carboxymethyl-2-hydroxymuconate delta-isomerase activity"/>
    <property type="evidence" value="ECO:0007669"/>
    <property type="project" value="InterPro"/>
</dbReference>
<accession>A0A927MLL3</accession>
<keyword evidence="3" id="KW-0413">Isomerase</keyword>
<evidence type="ECO:0000259" key="2">
    <source>
        <dbReference type="Pfam" id="PF01557"/>
    </source>
</evidence>
<proteinExistence type="predicted"/>
<dbReference type="AlphaFoldDB" id="A0A927MLL3"/>
<dbReference type="InterPro" id="IPR011234">
    <property type="entry name" value="Fumarylacetoacetase-like_C"/>
</dbReference>
<dbReference type="EC" id="5.3.3.-" evidence="3"/>
<keyword evidence="3" id="KW-0456">Lyase</keyword>
<dbReference type="PANTHER" id="PTHR11820:SF114">
    <property type="entry name" value="4-HYDROXYPHENYLACETATE CATABOLISM PROTEIN"/>
    <property type="match status" value="1"/>
</dbReference>
<dbReference type="EMBL" id="JADBEL010000011">
    <property type="protein sequence ID" value="MBE1555177.1"/>
    <property type="molecule type" value="Genomic_DNA"/>
</dbReference>
<keyword evidence="1" id="KW-0479">Metal-binding</keyword>
<organism evidence="3 4">
    <name type="scientific">Sporosarcina limicola</name>
    <dbReference type="NCBI Taxonomy" id="34101"/>
    <lineage>
        <taxon>Bacteria</taxon>
        <taxon>Bacillati</taxon>
        <taxon>Bacillota</taxon>
        <taxon>Bacilli</taxon>
        <taxon>Bacillales</taxon>
        <taxon>Caryophanaceae</taxon>
        <taxon>Sporosarcina</taxon>
    </lineage>
</organism>
<protein>
    <submittedName>
        <fullName evidence="3">5-oxopent-3-ene-1,2,5-tricarboxylate decarboxylase/2-hydroxyhepta-2,4-diene-1,7-dioate isomerase</fullName>
        <ecNumber evidence="3">4.1.1.68</ecNumber>
        <ecNumber evidence="3">5.3.3.-</ecNumber>
    </submittedName>
</protein>
<comment type="caution">
    <text evidence="3">The sequence shown here is derived from an EMBL/GenBank/DDBJ whole genome shotgun (WGS) entry which is preliminary data.</text>
</comment>
<dbReference type="SUPFAM" id="SSF56529">
    <property type="entry name" value="FAH"/>
    <property type="match status" value="1"/>
</dbReference>
<dbReference type="Pfam" id="PF01557">
    <property type="entry name" value="FAA_hydrolase"/>
    <property type="match status" value="1"/>
</dbReference>
<dbReference type="EC" id="4.1.1.68" evidence="3"/>
<dbReference type="RefSeq" id="WP_192598914.1">
    <property type="nucleotide sequence ID" value="NZ_JADBEL010000011.1"/>
</dbReference>
<sequence length="275" mass="29677">MSKAKIKVLGVHELVTVDVNTETNTVVLEGSELSANKIQLDSPITGTVFGTLLNYRGALEGLGETVNEKPYSAPPIAPILYIKPANTFNRNGGAIPMPEGLVALEIGAALGIVIGKQASRVSEEAALDYVAGYTVVNDVSVPHESVYRPAVQHKSRDGFCPVGPWIVDRDAVANPDNLAVRVFINDELRQENTTSNLIRPVSQLLANVTDYMTLSAGDVLLVGIPEEAPHAKTGDNVRVEIEGIGSLENSIVDEKEREWGKQNENSTGSLWRFYS</sequence>
<evidence type="ECO:0000313" key="4">
    <source>
        <dbReference type="Proteomes" id="UP000658225"/>
    </source>
</evidence>
<keyword evidence="4" id="KW-1185">Reference proteome</keyword>
<reference evidence="3" key="1">
    <citation type="submission" date="2020-10" db="EMBL/GenBank/DDBJ databases">
        <title>Genomic Encyclopedia of Type Strains, Phase IV (KMG-IV): sequencing the most valuable type-strain genomes for metagenomic binning, comparative biology and taxonomic classification.</title>
        <authorList>
            <person name="Goeker M."/>
        </authorList>
    </citation>
    <scope>NUCLEOTIDE SEQUENCE</scope>
    <source>
        <strain evidence="3">DSM 13886</strain>
    </source>
</reference>
<evidence type="ECO:0000313" key="3">
    <source>
        <dbReference type="EMBL" id="MBE1555177.1"/>
    </source>
</evidence>